<accession>A0A6G1HGL9</accession>
<evidence type="ECO:0000313" key="2">
    <source>
        <dbReference type="Proteomes" id="UP000800041"/>
    </source>
</evidence>
<dbReference type="Proteomes" id="UP000800041">
    <property type="component" value="Unassembled WGS sequence"/>
</dbReference>
<keyword evidence="2" id="KW-1185">Reference proteome</keyword>
<dbReference type="AlphaFoldDB" id="A0A6G1HGL9"/>
<gene>
    <name evidence="1" type="ORF">K402DRAFT_3726</name>
</gene>
<sequence length="354" mass="39006">MARFLFSACLKSVAASTNPRGDSRLSIVPDGSLDSLQKVRVSVTSFLALLDDSGLFVISDETLILSMVWLFRPKTVQLSVFHQSHLLEPLPYSRCDCALGGLGRGWDLVEWQNPLLEDLRKVALLPLLTTPAPGKFETTVSASSQLLPFHSTAGLTRGISWFPLPTLPAGIGIHVSPGEFSLGSDTWRLASMETSHFELRVGVGVGVGVVRWLIVSLALHRFQSLQPVRRQHSLIQDFVRCLQCGSWFRTAHFVGTSLSFQASSPFRCPCGVGFSFVSFVSKSQNFRLLLLSDECLCFPQRQALFIILLNRLYFNNARLFVSLKSLSLVRMPGFSSCLMPFGFSVSTVPGFGPT</sequence>
<reference evidence="1" key="1">
    <citation type="journal article" date="2020" name="Stud. Mycol.">
        <title>101 Dothideomycetes genomes: a test case for predicting lifestyles and emergence of pathogens.</title>
        <authorList>
            <person name="Haridas S."/>
            <person name="Albert R."/>
            <person name="Binder M."/>
            <person name="Bloem J."/>
            <person name="Labutti K."/>
            <person name="Salamov A."/>
            <person name="Andreopoulos B."/>
            <person name="Baker S."/>
            <person name="Barry K."/>
            <person name="Bills G."/>
            <person name="Bluhm B."/>
            <person name="Cannon C."/>
            <person name="Castanera R."/>
            <person name="Culley D."/>
            <person name="Daum C."/>
            <person name="Ezra D."/>
            <person name="Gonzalez J."/>
            <person name="Henrissat B."/>
            <person name="Kuo A."/>
            <person name="Liang C."/>
            <person name="Lipzen A."/>
            <person name="Lutzoni F."/>
            <person name="Magnuson J."/>
            <person name="Mondo S."/>
            <person name="Nolan M."/>
            <person name="Ohm R."/>
            <person name="Pangilinan J."/>
            <person name="Park H.-J."/>
            <person name="Ramirez L."/>
            <person name="Alfaro M."/>
            <person name="Sun H."/>
            <person name="Tritt A."/>
            <person name="Yoshinaga Y."/>
            <person name="Zwiers L.-H."/>
            <person name="Turgeon B."/>
            <person name="Goodwin S."/>
            <person name="Spatafora J."/>
            <person name="Crous P."/>
            <person name="Grigoriev I."/>
        </authorList>
    </citation>
    <scope>NUCLEOTIDE SEQUENCE</scope>
    <source>
        <strain evidence="1">CBS 113979</strain>
    </source>
</reference>
<name>A0A6G1HGL9_9PEZI</name>
<proteinExistence type="predicted"/>
<protein>
    <submittedName>
        <fullName evidence="1">Uncharacterized protein</fullName>
    </submittedName>
</protein>
<evidence type="ECO:0000313" key="1">
    <source>
        <dbReference type="EMBL" id="KAF1992323.1"/>
    </source>
</evidence>
<organism evidence="1 2">
    <name type="scientific">Aulographum hederae CBS 113979</name>
    <dbReference type="NCBI Taxonomy" id="1176131"/>
    <lineage>
        <taxon>Eukaryota</taxon>
        <taxon>Fungi</taxon>
        <taxon>Dikarya</taxon>
        <taxon>Ascomycota</taxon>
        <taxon>Pezizomycotina</taxon>
        <taxon>Dothideomycetes</taxon>
        <taxon>Pleosporomycetidae</taxon>
        <taxon>Aulographales</taxon>
        <taxon>Aulographaceae</taxon>
    </lineage>
</organism>
<dbReference type="EMBL" id="ML977137">
    <property type="protein sequence ID" value="KAF1992323.1"/>
    <property type="molecule type" value="Genomic_DNA"/>
</dbReference>